<keyword evidence="6" id="KW-0865">Zymogen</keyword>
<dbReference type="Proteomes" id="UP000253782">
    <property type="component" value="Unassembled WGS sequence"/>
</dbReference>
<evidence type="ECO:0000256" key="9">
    <source>
        <dbReference type="ARBA" id="ARBA00023317"/>
    </source>
</evidence>
<evidence type="ECO:0000256" key="3">
    <source>
        <dbReference type="ARBA" id="ARBA00022813"/>
    </source>
</evidence>
<dbReference type="EMBL" id="QQAH01000015">
    <property type="protein sequence ID" value="RDD80726.1"/>
    <property type="molecule type" value="Genomic_DNA"/>
</dbReference>
<dbReference type="GO" id="GO:0008295">
    <property type="term" value="P:spermidine biosynthetic process"/>
    <property type="evidence" value="ECO:0007669"/>
    <property type="project" value="UniProtKB-KW"/>
</dbReference>
<sequence length="142" mass="15865">MNSTHFLGEWFDCGASINAMSDPAAIRALCVEHVMRHRLTIAYDFFTHSAHEGVIGALIAEDMHMVVRTFPARRAMNVDLYARQHRHSDIAMAFEVMDGLRDDFRPARSVLHRVQQGVESYPAGRVAVAPTQAFAGARWLAA</sequence>
<accession>A0A369UJM5</accession>
<dbReference type="GO" id="GO:0004014">
    <property type="term" value="F:adenosylmethionine decarboxylase activity"/>
    <property type="evidence" value="ECO:0007669"/>
    <property type="project" value="InterPro"/>
</dbReference>
<proteinExistence type="predicted"/>
<organism evidence="10 11">
    <name type="scientific">Dyella tabacisoli</name>
    <dbReference type="NCBI Taxonomy" id="2282381"/>
    <lineage>
        <taxon>Bacteria</taxon>
        <taxon>Pseudomonadati</taxon>
        <taxon>Pseudomonadota</taxon>
        <taxon>Gammaproteobacteria</taxon>
        <taxon>Lysobacterales</taxon>
        <taxon>Rhodanobacteraceae</taxon>
        <taxon>Dyella</taxon>
    </lineage>
</organism>
<comment type="cofactor">
    <cofactor evidence="1">
        <name>pyruvate</name>
        <dbReference type="ChEBI" id="CHEBI:15361"/>
    </cofactor>
</comment>
<keyword evidence="4" id="KW-0745">Spermidine biosynthesis</keyword>
<dbReference type="RefSeq" id="WP_114846508.1">
    <property type="nucleotide sequence ID" value="NZ_JBHSPE010000002.1"/>
</dbReference>
<evidence type="ECO:0000256" key="5">
    <source>
        <dbReference type="ARBA" id="ARBA00023115"/>
    </source>
</evidence>
<evidence type="ECO:0008006" key="12">
    <source>
        <dbReference type="Google" id="ProtNLM"/>
    </source>
</evidence>
<keyword evidence="7" id="KW-0456">Lyase</keyword>
<keyword evidence="5" id="KW-0620">Polyamine biosynthesis</keyword>
<evidence type="ECO:0000256" key="2">
    <source>
        <dbReference type="ARBA" id="ARBA00022793"/>
    </source>
</evidence>
<dbReference type="SUPFAM" id="SSF56276">
    <property type="entry name" value="S-adenosylmethionine decarboxylase"/>
    <property type="match status" value="1"/>
</dbReference>
<keyword evidence="8" id="KW-0704">Schiff base</keyword>
<evidence type="ECO:0000313" key="10">
    <source>
        <dbReference type="EMBL" id="RDD80726.1"/>
    </source>
</evidence>
<dbReference type="InterPro" id="IPR003826">
    <property type="entry name" value="AdoMetDC_fam_prok"/>
</dbReference>
<evidence type="ECO:0000256" key="7">
    <source>
        <dbReference type="ARBA" id="ARBA00023239"/>
    </source>
</evidence>
<keyword evidence="9" id="KW-0670">Pyruvate</keyword>
<evidence type="ECO:0000256" key="4">
    <source>
        <dbReference type="ARBA" id="ARBA00023066"/>
    </source>
</evidence>
<dbReference type="Gene3D" id="3.60.90.10">
    <property type="entry name" value="S-adenosylmethionine decarboxylase"/>
    <property type="match status" value="1"/>
</dbReference>
<dbReference type="Pfam" id="PF02675">
    <property type="entry name" value="AdoMet_dc"/>
    <property type="match status" value="1"/>
</dbReference>
<protein>
    <recommendedName>
        <fullName evidence="12">S-adenosylmethionine decarboxylase proenzyme</fullName>
    </recommendedName>
</protein>
<comment type="caution">
    <text evidence="10">The sequence shown here is derived from an EMBL/GenBank/DDBJ whole genome shotgun (WGS) entry which is preliminary data.</text>
</comment>
<keyword evidence="3" id="KW-0068">Autocatalytic cleavage</keyword>
<name>A0A369UJM5_9GAMM</name>
<keyword evidence="11" id="KW-1185">Reference proteome</keyword>
<gene>
    <name evidence="10" type="ORF">DVJ77_15965</name>
</gene>
<evidence type="ECO:0000256" key="6">
    <source>
        <dbReference type="ARBA" id="ARBA00023145"/>
    </source>
</evidence>
<evidence type="ECO:0000256" key="1">
    <source>
        <dbReference type="ARBA" id="ARBA00001928"/>
    </source>
</evidence>
<dbReference type="AlphaFoldDB" id="A0A369UJM5"/>
<dbReference type="InterPro" id="IPR016067">
    <property type="entry name" value="S-AdoMet_deCO2ase_core"/>
</dbReference>
<evidence type="ECO:0000256" key="8">
    <source>
        <dbReference type="ARBA" id="ARBA00023270"/>
    </source>
</evidence>
<dbReference type="OrthoDB" id="5951579at2"/>
<evidence type="ECO:0000313" key="11">
    <source>
        <dbReference type="Proteomes" id="UP000253782"/>
    </source>
</evidence>
<keyword evidence="2" id="KW-0210">Decarboxylase</keyword>
<reference evidence="10 11" key="1">
    <citation type="submission" date="2018-07" db="EMBL/GenBank/DDBJ databases">
        <title>Dyella tabacisoli L4-6T, whole genome shotgun sequence.</title>
        <authorList>
            <person name="Zhou X.-K."/>
            <person name="Li W.-J."/>
            <person name="Duan Y.-Q."/>
        </authorList>
    </citation>
    <scope>NUCLEOTIDE SEQUENCE [LARGE SCALE GENOMIC DNA]</scope>
    <source>
        <strain evidence="10 11">L4-6</strain>
    </source>
</reference>